<evidence type="ECO:0000256" key="8">
    <source>
        <dbReference type="ARBA" id="ARBA00023015"/>
    </source>
</evidence>
<evidence type="ECO:0000256" key="3">
    <source>
        <dbReference type="ARBA" id="ARBA00022723"/>
    </source>
</evidence>
<dbReference type="GO" id="GO:0035098">
    <property type="term" value="C:ESC/E(Z) complex"/>
    <property type="evidence" value="ECO:0007669"/>
    <property type="project" value="TreeGrafter"/>
</dbReference>
<accession>V4BDY9</accession>
<dbReference type="AlphaFoldDB" id="V4BDY9"/>
<dbReference type="InterPro" id="IPR036236">
    <property type="entry name" value="Znf_C2H2_sf"/>
</dbReference>
<dbReference type="OrthoDB" id="9984614at2759"/>
<keyword evidence="6" id="KW-0862">Zinc</keyword>
<dbReference type="STRING" id="225164.V4BDY9"/>
<dbReference type="SUPFAM" id="SSF57667">
    <property type="entry name" value="beta-beta-alpha zinc fingers"/>
    <property type="match status" value="1"/>
</dbReference>
<comment type="subcellular location">
    <subcellularLocation>
        <location evidence="1">Nucleus</location>
    </subcellularLocation>
</comment>
<evidence type="ECO:0000256" key="6">
    <source>
        <dbReference type="ARBA" id="ARBA00022833"/>
    </source>
</evidence>
<evidence type="ECO:0000256" key="9">
    <source>
        <dbReference type="ARBA" id="ARBA00023163"/>
    </source>
</evidence>
<sequence length="227" mass="26117">CRWKNCDISLKSTDLMNHIRQKHVDTQSNRESFVCLWDGCKVYDKASKSITWLERHIVCHSGDKPFKCIVDKCNLRFTNRTGLERHVNRHFNSISSQQKVVKSGDSTPTKLLKKRKLKRRRPAGVRVGDFFDSGIMDMLHQQIQDITDRCSIDVTGSPHSLTFHSSIIARKTDDSGKTHLLLQWKPSNILPDVWVTEDEAMELKKKVIPITQLPPNTAVNIHPSSYR</sequence>
<keyword evidence="9" id="KW-0804">Transcription</keyword>
<dbReference type="OMA" id="CWDQCHT"/>
<dbReference type="Gene3D" id="3.30.160.60">
    <property type="entry name" value="Classic Zinc Finger"/>
    <property type="match status" value="2"/>
</dbReference>
<evidence type="ECO:0000256" key="12">
    <source>
        <dbReference type="PROSITE-ProRule" id="PRU00042"/>
    </source>
</evidence>
<dbReference type="PROSITE" id="PS50157">
    <property type="entry name" value="ZINC_FINGER_C2H2_2"/>
    <property type="match status" value="1"/>
</dbReference>
<evidence type="ECO:0000256" key="5">
    <source>
        <dbReference type="ARBA" id="ARBA00022771"/>
    </source>
</evidence>
<keyword evidence="10" id="KW-0539">Nucleus</keyword>
<evidence type="ECO:0000256" key="4">
    <source>
        <dbReference type="ARBA" id="ARBA00022737"/>
    </source>
</evidence>
<dbReference type="Proteomes" id="UP000030746">
    <property type="component" value="Unassembled WGS sequence"/>
</dbReference>
<dbReference type="InterPro" id="IPR059034">
    <property type="entry name" value="SH3_AEBP2_C"/>
</dbReference>
<dbReference type="InterPro" id="IPR052130">
    <property type="entry name" value="AEBP2/jing_C2H2-ZnF"/>
</dbReference>
<evidence type="ECO:0000259" key="13">
    <source>
        <dbReference type="PROSITE" id="PS50157"/>
    </source>
</evidence>
<dbReference type="GO" id="GO:0006325">
    <property type="term" value="P:chromatin organization"/>
    <property type="evidence" value="ECO:0007669"/>
    <property type="project" value="UniProtKB-KW"/>
</dbReference>
<gene>
    <name evidence="14" type="ORF">LOTGIDRAFT_94700</name>
</gene>
<evidence type="ECO:0000256" key="1">
    <source>
        <dbReference type="ARBA" id="ARBA00004123"/>
    </source>
</evidence>
<dbReference type="Pfam" id="PF26014">
    <property type="entry name" value="SH3_AEBP2_C"/>
    <property type="match status" value="1"/>
</dbReference>
<evidence type="ECO:0000313" key="14">
    <source>
        <dbReference type="EMBL" id="ESP03992.1"/>
    </source>
</evidence>
<feature type="domain" description="C2H2-type" evidence="13">
    <location>
        <begin position="66"/>
        <end position="95"/>
    </location>
</feature>
<dbReference type="PANTHER" id="PTHR46541">
    <property type="entry name" value="ZINC FINGER PROTEIN AEBP2"/>
    <property type="match status" value="1"/>
</dbReference>
<dbReference type="KEGG" id="lgi:LOTGIDRAFT_94700"/>
<dbReference type="GeneID" id="20253013"/>
<protein>
    <recommendedName>
        <fullName evidence="13">C2H2-type domain-containing protein</fullName>
    </recommendedName>
</protein>
<evidence type="ECO:0000313" key="15">
    <source>
        <dbReference type="Proteomes" id="UP000030746"/>
    </source>
</evidence>
<dbReference type="SMART" id="SM00355">
    <property type="entry name" value="ZnF_C2H2"/>
    <property type="match status" value="3"/>
</dbReference>
<dbReference type="GO" id="GO:0006357">
    <property type="term" value="P:regulation of transcription by RNA polymerase II"/>
    <property type="evidence" value="ECO:0007669"/>
    <property type="project" value="TreeGrafter"/>
</dbReference>
<reference evidence="14 15" key="1">
    <citation type="journal article" date="2013" name="Nature">
        <title>Insights into bilaterian evolution from three spiralian genomes.</title>
        <authorList>
            <person name="Simakov O."/>
            <person name="Marletaz F."/>
            <person name="Cho S.J."/>
            <person name="Edsinger-Gonzales E."/>
            <person name="Havlak P."/>
            <person name="Hellsten U."/>
            <person name="Kuo D.H."/>
            <person name="Larsson T."/>
            <person name="Lv J."/>
            <person name="Arendt D."/>
            <person name="Savage R."/>
            <person name="Osoegawa K."/>
            <person name="de Jong P."/>
            <person name="Grimwood J."/>
            <person name="Chapman J.A."/>
            <person name="Shapiro H."/>
            <person name="Aerts A."/>
            <person name="Otillar R.P."/>
            <person name="Terry A.Y."/>
            <person name="Boore J.L."/>
            <person name="Grigoriev I.V."/>
            <person name="Lindberg D.R."/>
            <person name="Seaver E.C."/>
            <person name="Weisblat D.A."/>
            <person name="Putnam N.H."/>
            <person name="Rokhsar D.S."/>
        </authorList>
    </citation>
    <scope>NUCLEOTIDE SEQUENCE [LARGE SCALE GENOMIC DNA]</scope>
</reference>
<evidence type="ECO:0000256" key="2">
    <source>
        <dbReference type="ARBA" id="ARBA00022491"/>
    </source>
</evidence>
<keyword evidence="2" id="KW-0678">Repressor</keyword>
<proteinExistence type="inferred from homology"/>
<keyword evidence="15" id="KW-1185">Reference proteome</keyword>
<dbReference type="EMBL" id="KB199905">
    <property type="protein sequence ID" value="ESP03992.1"/>
    <property type="molecule type" value="Genomic_DNA"/>
</dbReference>
<organism evidence="14 15">
    <name type="scientific">Lottia gigantea</name>
    <name type="common">Giant owl limpet</name>
    <dbReference type="NCBI Taxonomy" id="225164"/>
    <lineage>
        <taxon>Eukaryota</taxon>
        <taxon>Metazoa</taxon>
        <taxon>Spiralia</taxon>
        <taxon>Lophotrochozoa</taxon>
        <taxon>Mollusca</taxon>
        <taxon>Gastropoda</taxon>
        <taxon>Patellogastropoda</taxon>
        <taxon>Lottioidea</taxon>
        <taxon>Lottiidae</taxon>
        <taxon>Lottia</taxon>
    </lineage>
</organism>
<evidence type="ECO:0000256" key="7">
    <source>
        <dbReference type="ARBA" id="ARBA00022853"/>
    </source>
</evidence>
<evidence type="ECO:0000256" key="10">
    <source>
        <dbReference type="ARBA" id="ARBA00023242"/>
    </source>
</evidence>
<feature type="non-terminal residue" evidence="14">
    <location>
        <position position="227"/>
    </location>
</feature>
<dbReference type="InterPro" id="IPR013087">
    <property type="entry name" value="Znf_C2H2_type"/>
</dbReference>
<dbReference type="PANTHER" id="PTHR46541:SF1">
    <property type="entry name" value="ZINC FINGER PROTEIN AEBP2"/>
    <property type="match status" value="1"/>
</dbReference>
<feature type="non-terminal residue" evidence="14">
    <location>
        <position position="1"/>
    </location>
</feature>
<dbReference type="PROSITE" id="PS00028">
    <property type="entry name" value="ZINC_FINGER_C2H2_1"/>
    <property type="match status" value="1"/>
</dbReference>
<dbReference type="HOGENOM" id="CLU_029789_0_1_1"/>
<comment type="similarity">
    <text evidence="11">Belongs to the AEBP2/jing C2H2-type zinc-finger family.</text>
</comment>
<evidence type="ECO:0000256" key="11">
    <source>
        <dbReference type="ARBA" id="ARBA00037930"/>
    </source>
</evidence>
<keyword evidence="5 12" id="KW-0863">Zinc-finger</keyword>
<name>V4BDY9_LOTGI</name>
<dbReference type="CTD" id="20253013"/>
<dbReference type="RefSeq" id="XP_009045474.1">
    <property type="nucleotide sequence ID" value="XM_009047226.1"/>
</dbReference>
<keyword evidence="4" id="KW-0677">Repeat</keyword>
<keyword evidence="3" id="KW-0479">Metal-binding</keyword>
<keyword evidence="8" id="KW-0805">Transcription regulation</keyword>
<dbReference type="GO" id="GO:0008270">
    <property type="term" value="F:zinc ion binding"/>
    <property type="evidence" value="ECO:0007669"/>
    <property type="project" value="UniProtKB-KW"/>
</dbReference>
<keyword evidence="7" id="KW-0156">Chromatin regulator</keyword>